<name>A0A1M7NT93_9BACT</name>
<keyword evidence="3 5" id="KW-1133">Transmembrane helix</keyword>
<gene>
    <name evidence="7" type="ORF">SAMN04488057_10631</name>
</gene>
<feature type="transmembrane region" description="Helical" evidence="5">
    <location>
        <begin position="12"/>
        <end position="36"/>
    </location>
</feature>
<dbReference type="GO" id="GO:0016020">
    <property type="term" value="C:membrane"/>
    <property type="evidence" value="ECO:0007669"/>
    <property type="project" value="UniProtKB-SubCell"/>
</dbReference>
<evidence type="ECO:0000313" key="8">
    <source>
        <dbReference type="Proteomes" id="UP000184513"/>
    </source>
</evidence>
<dbReference type="RefSeq" id="WP_073094696.1">
    <property type="nucleotide sequence ID" value="NZ_FRCY01000006.1"/>
</dbReference>
<evidence type="ECO:0000256" key="1">
    <source>
        <dbReference type="ARBA" id="ARBA00004141"/>
    </source>
</evidence>
<feature type="transmembrane region" description="Helical" evidence="5">
    <location>
        <begin position="243"/>
        <end position="261"/>
    </location>
</feature>
<protein>
    <submittedName>
        <fullName evidence="7">O-antigen ligase like membrane protein</fullName>
    </submittedName>
</protein>
<proteinExistence type="predicted"/>
<evidence type="ECO:0000313" key="7">
    <source>
        <dbReference type="EMBL" id="SHN06895.1"/>
    </source>
</evidence>
<feature type="transmembrane region" description="Helical" evidence="5">
    <location>
        <begin position="130"/>
        <end position="153"/>
    </location>
</feature>
<feature type="transmembrane region" description="Helical" evidence="5">
    <location>
        <begin position="222"/>
        <end position="238"/>
    </location>
</feature>
<feature type="transmembrane region" description="Helical" evidence="5">
    <location>
        <begin position="197"/>
        <end position="216"/>
    </location>
</feature>
<dbReference type="EMBL" id="FRCY01000006">
    <property type="protein sequence ID" value="SHN06895.1"/>
    <property type="molecule type" value="Genomic_DNA"/>
</dbReference>
<keyword evidence="4 5" id="KW-0472">Membrane</keyword>
<keyword evidence="2 5" id="KW-0812">Transmembrane</keyword>
<dbReference type="GO" id="GO:0016874">
    <property type="term" value="F:ligase activity"/>
    <property type="evidence" value="ECO:0007669"/>
    <property type="project" value="UniProtKB-KW"/>
</dbReference>
<dbReference type="PANTHER" id="PTHR37422:SF13">
    <property type="entry name" value="LIPOPOLYSACCHARIDE BIOSYNTHESIS PROTEIN PA4999-RELATED"/>
    <property type="match status" value="1"/>
</dbReference>
<feature type="domain" description="O-antigen ligase-related" evidence="6">
    <location>
        <begin position="206"/>
        <end position="306"/>
    </location>
</feature>
<evidence type="ECO:0000259" key="6">
    <source>
        <dbReference type="Pfam" id="PF04932"/>
    </source>
</evidence>
<evidence type="ECO:0000256" key="2">
    <source>
        <dbReference type="ARBA" id="ARBA00022692"/>
    </source>
</evidence>
<feature type="transmembrane region" description="Helical" evidence="5">
    <location>
        <begin position="94"/>
        <end position="118"/>
    </location>
</feature>
<feature type="transmembrane region" description="Helical" evidence="5">
    <location>
        <begin position="42"/>
        <end position="63"/>
    </location>
</feature>
<sequence length="402" mass="46329">MKIRVPYFNSLLLFQIVFLTFLGYYAILLLAINFGLSDFSRYVTVPVRLIIIFSFLFLLILNFKSFKIGYYTKIFLILSFIFFVRVAVDNYNDSIYYLSSVEVFFYFLFFSFIPFVSISTIPFSERLINIIIKSIITSGILFSILSLIFYSNFIGEVGRLSSKTVGEDVVSPLSLSYSSTLIIGVVIIYFIYNKRSILEYIVGFAAILLSIVPFFLGASRGSLIALFIPFLVVLLVKVNIKRFFLGLIFIFFSFYALIYLSEYFGSNIFDRFFNLSNDIEQGNNSTMRLGMWENSFHQFINNPFFGDKLGVNGFSGYYPHNIILEVLQSLGVIGFVPIFILIYSGISNSLSLIKFSPQYSWVTFIFFQSTIKGLFSGTFYNSSWFWFSLALVFAVNRYTKNF</sequence>
<dbReference type="AlphaFoldDB" id="A0A1M7NT93"/>
<dbReference type="OrthoDB" id="8077069at2"/>
<feature type="transmembrane region" description="Helical" evidence="5">
    <location>
        <begin position="322"/>
        <end position="346"/>
    </location>
</feature>
<comment type="subcellular location">
    <subcellularLocation>
        <location evidence="1">Membrane</location>
        <topology evidence="1">Multi-pass membrane protein</topology>
    </subcellularLocation>
</comment>
<dbReference type="Pfam" id="PF04932">
    <property type="entry name" value="Wzy_C"/>
    <property type="match status" value="1"/>
</dbReference>
<dbReference type="InterPro" id="IPR051533">
    <property type="entry name" value="WaaL-like"/>
</dbReference>
<feature type="transmembrane region" description="Helical" evidence="5">
    <location>
        <begin position="173"/>
        <end position="192"/>
    </location>
</feature>
<accession>A0A1M7NT93</accession>
<evidence type="ECO:0000256" key="5">
    <source>
        <dbReference type="SAM" id="Phobius"/>
    </source>
</evidence>
<keyword evidence="8" id="KW-1185">Reference proteome</keyword>
<evidence type="ECO:0000256" key="3">
    <source>
        <dbReference type="ARBA" id="ARBA00022989"/>
    </source>
</evidence>
<organism evidence="7 8">
    <name type="scientific">Cyclobacterium lianum</name>
    <dbReference type="NCBI Taxonomy" id="388280"/>
    <lineage>
        <taxon>Bacteria</taxon>
        <taxon>Pseudomonadati</taxon>
        <taxon>Bacteroidota</taxon>
        <taxon>Cytophagia</taxon>
        <taxon>Cytophagales</taxon>
        <taxon>Cyclobacteriaceae</taxon>
        <taxon>Cyclobacterium</taxon>
    </lineage>
</organism>
<feature type="transmembrane region" description="Helical" evidence="5">
    <location>
        <begin position="70"/>
        <end position="88"/>
    </location>
</feature>
<dbReference type="STRING" id="388280.SAMN04488057_10631"/>
<reference evidence="7 8" key="1">
    <citation type="submission" date="2016-11" db="EMBL/GenBank/DDBJ databases">
        <authorList>
            <person name="Jaros S."/>
            <person name="Januszkiewicz K."/>
            <person name="Wedrychowicz H."/>
        </authorList>
    </citation>
    <scope>NUCLEOTIDE SEQUENCE [LARGE SCALE GENOMIC DNA]</scope>
    <source>
        <strain evidence="7 8">CGMCC 1.6102</strain>
    </source>
</reference>
<dbReference type="Proteomes" id="UP000184513">
    <property type="component" value="Unassembled WGS sequence"/>
</dbReference>
<dbReference type="InterPro" id="IPR007016">
    <property type="entry name" value="O-antigen_ligase-rel_domated"/>
</dbReference>
<keyword evidence="7" id="KW-0436">Ligase</keyword>
<dbReference type="PANTHER" id="PTHR37422">
    <property type="entry name" value="TEICHURONIC ACID BIOSYNTHESIS PROTEIN TUAE"/>
    <property type="match status" value="1"/>
</dbReference>
<feature type="transmembrane region" description="Helical" evidence="5">
    <location>
        <begin position="383"/>
        <end position="399"/>
    </location>
</feature>
<evidence type="ECO:0000256" key="4">
    <source>
        <dbReference type="ARBA" id="ARBA00023136"/>
    </source>
</evidence>